<evidence type="ECO:0000313" key="4">
    <source>
        <dbReference type="Proteomes" id="UP000069705"/>
    </source>
</evidence>
<dbReference type="AlphaFoldDB" id="A0A117IDQ6"/>
<proteinExistence type="predicted"/>
<reference evidence="4" key="2">
    <citation type="submission" date="2016-02" db="EMBL/GenBank/DDBJ databases">
        <title>Draft genome sequence of five rapidly growing Mycobacterium species.</title>
        <authorList>
            <person name="Katahira K."/>
            <person name="Gotou Y."/>
            <person name="Iida K."/>
            <person name="Ogura Y."/>
            <person name="Hayashi T."/>
        </authorList>
    </citation>
    <scope>NUCLEOTIDE SEQUENCE [LARGE SCALE GENOMIC DNA]</scope>
    <source>
        <strain evidence="4">JCM6368</strain>
    </source>
</reference>
<name>A0A117IDQ6_MYCFO</name>
<dbReference type="InterPro" id="IPR038232">
    <property type="entry name" value="PknH-like_Extracell_sf"/>
</dbReference>
<protein>
    <submittedName>
        <fullName evidence="3">Lipoprotein LpqQ</fullName>
    </submittedName>
</protein>
<dbReference type="Gene3D" id="3.40.1000.70">
    <property type="entry name" value="PknH-like extracellular domain"/>
    <property type="match status" value="1"/>
</dbReference>
<dbReference type="PROSITE" id="PS51257">
    <property type="entry name" value="PROKAR_LIPOPROTEIN"/>
    <property type="match status" value="1"/>
</dbReference>
<keyword evidence="3" id="KW-0449">Lipoprotein</keyword>
<gene>
    <name evidence="3" type="ORF">RMCFA_1605</name>
</gene>
<dbReference type="InterPro" id="IPR026954">
    <property type="entry name" value="PknH-like_Extracell"/>
</dbReference>
<organism evidence="3 4">
    <name type="scientific">Mycolicibacterium fortuitum subsp. acetamidolyticum</name>
    <dbReference type="NCBI Taxonomy" id="144550"/>
    <lineage>
        <taxon>Bacteria</taxon>
        <taxon>Bacillati</taxon>
        <taxon>Actinomycetota</taxon>
        <taxon>Actinomycetes</taxon>
        <taxon>Mycobacteriales</taxon>
        <taxon>Mycobacteriaceae</taxon>
        <taxon>Mycolicibacterium</taxon>
    </lineage>
</organism>
<feature type="signal peptide" evidence="1">
    <location>
        <begin position="1"/>
        <end position="18"/>
    </location>
</feature>
<evidence type="ECO:0000259" key="2">
    <source>
        <dbReference type="Pfam" id="PF14032"/>
    </source>
</evidence>
<dbReference type="Pfam" id="PF14032">
    <property type="entry name" value="PknH_C"/>
    <property type="match status" value="1"/>
</dbReference>
<keyword evidence="1" id="KW-0732">Signal</keyword>
<reference evidence="3 4" key="1">
    <citation type="journal article" date="2016" name="Genome Announc.">
        <title>Draft Genome Sequences of Five Rapidly Growing Mycobacterium Species, M. thermoresistibile, M. fortuitum subsp. acetamidolyticum, M. canariasense, M. brisbanense, and M. novocastrense.</title>
        <authorList>
            <person name="Katahira K."/>
            <person name="Ogura Y."/>
            <person name="Gotoh Y."/>
            <person name="Hayashi T."/>
        </authorList>
    </citation>
    <scope>NUCLEOTIDE SEQUENCE [LARGE SCALE GENOMIC DNA]</scope>
    <source>
        <strain evidence="3 4">JCM6368</strain>
    </source>
</reference>
<dbReference type="EMBL" id="BCSZ01000013">
    <property type="protein sequence ID" value="GAT01491.1"/>
    <property type="molecule type" value="Genomic_DNA"/>
</dbReference>
<comment type="caution">
    <text evidence="3">The sequence shown here is derived from an EMBL/GenBank/DDBJ whole genome shotgun (WGS) entry which is preliminary data.</text>
</comment>
<sequence length="208" mass="22119">MIRTHLAALCGLTVLVTACGTDLSTEPARTPSANSTEATVLSVEEVRSISGVVGFHEVPELNATAPPTVPDTPEPCRAVFDPPTVFGTDWKRFRAAGYATQLDTPILPTLTDVRQMVAVYPDSAAAQATFDRLAAAVPNCIATGIDFYDRAVAKPDPNTLLLNDNEADGVYDAYRLTGTMLIHSSAFGLPDSQRVTVAVLDGLEDAQR</sequence>
<evidence type="ECO:0000256" key="1">
    <source>
        <dbReference type="SAM" id="SignalP"/>
    </source>
</evidence>
<evidence type="ECO:0000313" key="3">
    <source>
        <dbReference type="EMBL" id="GAT01491.1"/>
    </source>
</evidence>
<dbReference type="Proteomes" id="UP000069705">
    <property type="component" value="Unassembled WGS sequence"/>
</dbReference>
<feature type="chain" id="PRO_5039119938" evidence="1">
    <location>
        <begin position="19"/>
        <end position="208"/>
    </location>
</feature>
<accession>A0A117IDQ6</accession>
<feature type="domain" description="PknH-like extracellular" evidence="2">
    <location>
        <begin position="37"/>
        <end position="142"/>
    </location>
</feature>